<evidence type="ECO:0000313" key="1">
    <source>
        <dbReference type="EMBL" id="CAH1404932.1"/>
    </source>
</evidence>
<reference evidence="1" key="1">
    <citation type="submission" date="2022-01" db="EMBL/GenBank/DDBJ databases">
        <authorList>
            <person name="King R."/>
        </authorList>
    </citation>
    <scope>NUCLEOTIDE SEQUENCE</scope>
</reference>
<accession>A0A9P0HNH7</accession>
<proteinExistence type="predicted"/>
<sequence length="114" mass="12477">MRETLEGLSPQLAEYRVIPEGTNLINHSGCISVGSLRSKSGANSVLKVLALQLVLTVRRSSSISRERSSELRVSSRCHRRNEGGGCGLGHWIELRNIVTGTEQNLITVTSFCIK</sequence>
<organism evidence="1 2">
    <name type="scientific">Nezara viridula</name>
    <name type="common">Southern green stink bug</name>
    <name type="synonym">Cimex viridulus</name>
    <dbReference type="NCBI Taxonomy" id="85310"/>
    <lineage>
        <taxon>Eukaryota</taxon>
        <taxon>Metazoa</taxon>
        <taxon>Ecdysozoa</taxon>
        <taxon>Arthropoda</taxon>
        <taxon>Hexapoda</taxon>
        <taxon>Insecta</taxon>
        <taxon>Pterygota</taxon>
        <taxon>Neoptera</taxon>
        <taxon>Paraneoptera</taxon>
        <taxon>Hemiptera</taxon>
        <taxon>Heteroptera</taxon>
        <taxon>Panheteroptera</taxon>
        <taxon>Pentatomomorpha</taxon>
        <taxon>Pentatomoidea</taxon>
        <taxon>Pentatomidae</taxon>
        <taxon>Pentatominae</taxon>
        <taxon>Nezara</taxon>
    </lineage>
</organism>
<gene>
    <name evidence="1" type="ORF">NEZAVI_LOCUS13247</name>
</gene>
<evidence type="ECO:0000313" key="2">
    <source>
        <dbReference type="Proteomes" id="UP001152798"/>
    </source>
</evidence>
<dbReference type="AlphaFoldDB" id="A0A9P0HNH7"/>
<dbReference type="EMBL" id="OV725082">
    <property type="protein sequence ID" value="CAH1404932.1"/>
    <property type="molecule type" value="Genomic_DNA"/>
</dbReference>
<keyword evidence="2" id="KW-1185">Reference proteome</keyword>
<dbReference type="Proteomes" id="UP001152798">
    <property type="component" value="Chromosome 6"/>
</dbReference>
<name>A0A9P0HNH7_NEZVI</name>
<protein>
    <submittedName>
        <fullName evidence="1">Uncharacterized protein</fullName>
    </submittedName>
</protein>
<dbReference type="OrthoDB" id="10460162at2759"/>